<dbReference type="InterPro" id="IPR005467">
    <property type="entry name" value="His_kinase_dom"/>
</dbReference>
<dbReference type="InterPro" id="IPR003594">
    <property type="entry name" value="HATPase_dom"/>
</dbReference>
<dbReference type="GO" id="GO:0000155">
    <property type="term" value="F:phosphorelay sensor kinase activity"/>
    <property type="evidence" value="ECO:0007669"/>
    <property type="project" value="InterPro"/>
</dbReference>
<keyword evidence="5" id="KW-0547">Nucleotide-binding</keyword>
<dbReference type="Proteomes" id="UP000229740">
    <property type="component" value="Unassembled WGS sequence"/>
</dbReference>
<keyword evidence="4" id="KW-0808">Transferase</keyword>
<dbReference type="InterPro" id="IPR036890">
    <property type="entry name" value="HATPase_C_sf"/>
</dbReference>
<dbReference type="Pfam" id="PF00512">
    <property type="entry name" value="HisKA"/>
    <property type="match status" value="1"/>
</dbReference>
<dbReference type="Gene3D" id="3.30.565.10">
    <property type="entry name" value="Histidine kinase-like ATPase, C-terminal domain"/>
    <property type="match status" value="1"/>
</dbReference>
<feature type="domain" description="Response regulatory" evidence="11">
    <location>
        <begin position="8"/>
        <end position="124"/>
    </location>
</feature>
<keyword evidence="7" id="KW-0067">ATP-binding</keyword>
<evidence type="ECO:0000256" key="9">
    <source>
        <dbReference type="PROSITE-ProRule" id="PRU00169"/>
    </source>
</evidence>
<keyword evidence="6 12" id="KW-0418">Kinase</keyword>
<dbReference type="PROSITE" id="PS50109">
    <property type="entry name" value="HIS_KIN"/>
    <property type="match status" value="1"/>
</dbReference>
<dbReference type="SMART" id="SM00448">
    <property type="entry name" value="REC"/>
    <property type="match status" value="1"/>
</dbReference>
<dbReference type="SUPFAM" id="SSF47384">
    <property type="entry name" value="Homodimeric domain of signal transducing histidine kinase"/>
    <property type="match status" value="1"/>
</dbReference>
<proteinExistence type="predicted"/>
<name>A0A2G6E2F6_9BACT</name>
<dbReference type="InterPro" id="IPR003661">
    <property type="entry name" value="HisK_dim/P_dom"/>
</dbReference>
<dbReference type="CDD" id="cd19920">
    <property type="entry name" value="REC_PA4781-like"/>
    <property type="match status" value="1"/>
</dbReference>
<organism evidence="12 13">
    <name type="scientific">candidate division KSB3 bacterium</name>
    <dbReference type="NCBI Taxonomy" id="2044937"/>
    <lineage>
        <taxon>Bacteria</taxon>
        <taxon>candidate division KSB3</taxon>
    </lineage>
</organism>
<evidence type="ECO:0000313" key="13">
    <source>
        <dbReference type="Proteomes" id="UP000229740"/>
    </source>
</evidence>
<dbReference type="PANTHER" id="PTHR43547:SF2">
    <property type="entry name" value="HYBRID SIGNAL TRANSDUCTION HISTIDINE KINASE C"/>
    <property type="match status" value="1"/>
</dbReference>
<evidence type="ECO:0000256" key="2">
    <source>
        <dbReference type="ARBA" id="ARBA00012438"/>
    </source>
</evidence>
<sequence>MSRETVASILIVEDNPPNISMLFDLLNESNFEVLVALDGESALQMAAETRPDLILLDVMLGGIDGFETCRRLKASQATHEIPIIFMTAIIGTTEKVKGFNLGAVDYITKPFEPEEVMSRVRTHLLIQHLQNNLQRNNADLSASLERERELNLLKSRFISIASHELRTPLSAIRFSTDLLRRYAQMGCGQEAVENMLEEVESIDTALEQMVETLDEVLTLSRSEAGQFPFFPLTLNVSELCYGIVEGFKLGTNDGHDIVFHSETDAIVADVDPKLMENILSNLLSNAIKYSPEGGIVDISLQCQNNGFLLVVEDQGIGIAEEDQHRLFDAFYRASNVQGISGTGLGLSIVKQFVELHGGTIRLESRLHEGSRFLVSFPFNAKNGVKESSSSSAKP</sequence>
<protein>
    <recommendedName>
        <fullName evidence="2">histidine kinase</fullName>
        <ecNumber evidence="2">2.7.13.3</ecNumber>
    </recommendedName>
</protein>
<dbReference type="CDD" id="cd00075">
    <property type="entry name" value="HATPase"/>
    <property type="match status" value="1"/>
</dbReference>
<dbReference type="SMART" id="SM00388">
    <property type="entry name" value="HisKA"/>
    <property type="match status" value="1"/>
</dbReference>
<dbReference type="Pfam" id="PF02518">
    <property type="entry name" value="HATPase_c"/>
    <property type="match status" value="1"/>
</dbReference>
<dbReference type="SUPFAM" id="SSF55874">
    <property type="entry name" value="ATPase domain of HSP90 chaperone/DNA topoisomerase II/histidine kinase"/>
    <property type="match status" value="1"/>
</dbReference>
<reference evidence="12 13" key="1">
    <citation type="submission" date="2017-10" db="EMBL/GenBank/DDBJ databases">
        <title>Novel microbial diversity and functional potential in the marine mammal oral microbiome.</title>
        <authorList>
            <person name="Dudek N.K."/>
            <person name="Sun C.L."/>
            <person name="Burstein D."/>
            <person name="Kantor R.S."/>
            <person name="Aliaga Goltsman D.S."/>
            <person name="Bik E.M."/>
            <person name="Thomas B.C."/>
            <person name="Banfield J.F."/>
            <person name="Relman D.A."/>
        </authorList>
    </citation>
    <scope>NUCLEOTIDE SEQUENCE [LARGE SCALE GENOMIC DNA]</scope>
    <source>
        <strain evidence="12">DOLZORAL124_49_17</strain>
    </source>
</reference>
<comment type="caution">
    <text evidence="12">The sequence shown here is derived from an EMBL/GenBank/DDBJ whole genome shotgun (WGS) entry which is preliminary data.</text>
</comment>
<evidence type="ECO:0000256" key="8">
    <source>
        <dbReference type="ARBA" id="ARBA00023012"/>
    </source>
</evidence>
<dbReference type="InterPro" id="IPR004358">
    <property type="entry name" value="Sig_transdc_His_kin-like_C"/>
</dbReference>
<gene>
    <name evidence="12" type="ORF">CSB45_12170</name>
</gene>
<comment type="catalytic activity">
    <reaction evidence="1">
        <text>ATP + protein L-histidine = ADP + protein N-phospho-L-histidine.</text>
        <dbReference type="EC" id="2.7.13.3"/>
    </reaction>
</comment>
<dbReference type="PRINTS" id="PR00344">
    <property type="entry name" value="BCTRLSENSOR"/>
</dbReference>
<accession>A0A2G6E2F6</accession>
<dbReference type="SMART" id="SM00387">
    <property type="entry name" value="HATPase_c"/>
    <property type="match status" value="1"/>
</dbReference>
<dbReference type="SUPFAM" id="SSF52172">
    <property type="entry name" value="CheY-like"/>
    <property type="match status" value="1"/>
</dbReference>
<dbReference type="EC" id="2.7.13.3" evidence="2"/>
<dbReference type="CDD" id="cd00082">
    <property type="entry name" value="HisKA"/>
    <property type="match status" value="1"/>
</dbReference>
<dbReference type="PROSITE" id="PS50110">
    <property type="entry name" value="RESPONSE_REGULATORY"/>
    <property type="match status" value="1"/>
</dbReference>
<evidence type="ECO:0000256" key="1">
    <source>
        <dbReference type="ARBA" id="ARBA00000085"/>
    </source>
</evidence>
<evidence type="ECO:0000256" key="6">
    <source>
        <dbReference type="ARBA" id="ARBA00022777"/>
    </source>
</evidence>
<keyword evidence="8" id="KW-0902">Two-component regulatory system</keyword>
<feature type="modified residue" description="4-aspartylphosphate" evidence="9">
    <location>
        <position position="57"/>
    </location>
</feature>
<evidence type="ECO:0000256" key="4">
    <source>
        <dbReference type="ARBA" id="ARBA00022679"/>
    </source>
</evidence>
<keyword evidence="3 9" id="KW-0597">Phosphoprotein</keyword>
<dbReference type="FunFam" id="3.30.565.10:FF:000037">
    <property type="entry name" value="Hybrid sensor histidine kinase/response regulator"/>
    <property type="match status" value="1"/>
</dbReference>
<dbReference type="Gene3D" id="3.40.50.2300">
    <property type="match status" value="1"/>
</dbReference>
<evidence type="ECO:0000256" key="5">
    <source>
        <dbReference type="ARBA" id="ARBA00022741"/>
    </source>
</evidence>
<dbReference type="AlphaFoldDB" id="A0A2G6E2F6"/>
<dbReference type="InterPro" id="IPR036097">
    <property type="entry name" value="HisK_dim/P_sf"/>
</dbReference>
<evidence type="ECO:0000313" key="12">
    <source>
        <dbReference type="EMBL" id="PID56279.1"/>
    </source>
</evidence>
<dbReference type="Pfam" id="PF00072">
    <property type="entry name" value="Response_reg"/>
    <property type="match status" value="1"/>
</dbReference>
<dbReference type="InterPro" id="IPR011006">
    <property type="entry name" value="CheY-like_superfamily"/>
</dbReference>
<feature type="domain" description="Histidine kinase" evidence="10">
    <location>
        <begin position="160"/>
        <end position="380"/>
    </location>
</feature>
<evidence type="ECO:0000256" key="7">
    <source>
        <dbReference type="ARBA" id="ARBA00022840"/>
    </source>
</evidence>
<dbReference type="InterPro" id="IPR001789">
    <property type="entry name" value="Sig_transdc_resp-reg_receiver"/>
</dbReference>
<dbReference type="Gene3D" id="1.10.287.130">
    <property type="match status" value="1"/>
</dbReference>
<dbReference type="EMBL" id="PDPS01000036">
    <property type="protein sequence ID" value="PID56279.1"/>
    <property type="molecule type" value="Genomic_DNA"/>
</dbReference>
<evidence type="ECO:0000256" key="3">
    <source>
        <dbReference type="ARBA" id="ARBA00022553"/>
    </source>
</evidence>
<dbReference type="GO" id="GO:0005524">
    <property type="term" value="F:ATP binding"/>
    <property type="evidence" value="ECO:0007669"/>
    <property type="project" value="UniProtKB-KW"/>
</dbReference>
<evidence type="ECO:0000259" key="10">
    <source>
        <dbReference type="PROSITE" id="PS50109"/>
    </source>
</evidence>
<evidence type="ECO:0000259" key="11">
    <source>
        <dbReference type="PROSITE" id="PS50110"/>
    </source>
</evidence>
<dbReference type="PANTHER" id="PTHR43547">
    <property type="entry name" value="TWO-COMPONENT HISTIDINE KINASE"/>
    <property type="match status" value="1"/>
</dbReference>